<organism evidence="8 10">
    <name type="scientific">Rubrobacter radiotolerans</name>
    <name type="common">Arthrobacter radiotolerans</name>
    <dbReference type="NCBI Taxonomy" id="42256"/>
    <lineage>
        <taxon>Bacteria</taxon>
        <taxon>Bacillati</taxon>
        <taxon>Actinomycetota</taxon>
        <taxon>Rubrobacteria</taxon>
        <taxon>Rubrobacterales</taxon>
        <taxon>Rubrobacteraceae</taxon>
        <taxon>Rubrobacter</taxon>
    </lineage>
</organism>
<dbReference type="PANTHER" id="PTHR43141:SF4">
    <property type="entry name" value="CYTOCHROME BD2 SUBUNIT II"/>
    <property type="match status" value="1"/>
</dbReference>
<feature type="transmembrane region" description="Helical" evidence="7">
    <location>
        <begin position="119"/>
        <end position="143"/>
    </location>
</feature>
<dbReference type="PATRIC" id="fig|42256.3.peg.1364"/>
<evidence type="ECO:0000313" key="8">
    <source>
        <dbReference type="EMBL" id="AHY46630.1"/>
    </source>
</evidence>
<feature type="transmembrane region" description="Helical" evidence="7">
    <location>
        <begin position="233"/>
        <end position="258"/>
    </location>
</feature>
<dbReference type="PANTHER" id="PTHR43141">
    <property type="entry name" value="CYTOCHROME BD2 SUBUNIT II"/>
    <property type="match status" value="1"/>
</dbReference>
<dbReference type="STRING" id="42256.RradSPS_1347"/>
<reference evidence="9" key="2">
    <citation type="submission" date="2023-11" db="EMBL/GenBank/DDBJ databases">
        <title>MicrobeMod: A computational toolkit for identifying prokaryotic methylation and restriction-modification with nanopore sequencing.</title>
        <authorList>
            <person name="Crits-Christoph A."/>
            <person name="Kang S.C."/>
            <person name="Lee H."/>
            <person name="Ostrov N."/>
        </authorList>
    </citation>
    <scope>NUCLEOTIDE SEQUENCE</scope>
    <source>
        <strain evidence="9">ATCC 51242</strain>
    </source>
</reference>
<keyword evidence="3" id="KW-1003">Cell membrane</keyword>
<evidence type="ECO:0000256" key="2">
    <source>
        <dbReference type="ARBA" id="ARBA00007543"/>
    </source>
</evidence>
<dbReference type="OrthoDB" id="9776710at2"/>
<keyword evidence="4 7" id="KW-0812">Transmembrane</keyword>
<dbReference type="GO" id="GO:0016682">
    <property type="term" value="F:oxidoreductase activity, acting on diphenols and related substances as donors, oxygen as acceptor"/>
    <property type="evidence" value="ECO:0007669"/>
    <property type="project" value="TreeGrafter"/>
</dbReference>
<keyword evidence="10" id="KW-1185">Reference proteome</keyword>
<dbReference type="eggNOG" id="COG1294">
    <property type="taxonomic scope" value="Bacteria"/>
</dbReference>
<accession>A0A023X3Q8</accession>
<feature type="transmembrane region" description="Helical" evidence="7">
    <location>
        <begin position="202"/>
        <end position="221"/>
    </location>
</feature>
<evidence type="ECO:0000256" key="5">
    <source>
        <dbReference type="ARBA" id="ARBA00022989"/>
    </source>
</evidence>
<dbReference type="HOGENOM" id="CLU_049294_1_0_11"/>
<dbReference type="Pfam" id="PF02322">
    <property type="entry name" value="Cyt_bd_oxida_II"/>
    <property type="match status" value="1"/>
</dbReference>
<evidence type="ECO:0000256" key="4">
    <source>
        <dbReference type="ARBA" id="ARBA00022692"/>
    </source>
</evidence>
<evidence type="ECO:0000256" key="1">
    <source>
        <dbReference type="ARBA" id="ARBA00004651"/>
    </source>
</evidence>
<evidence type="ECO:0000313" key="10">
    <source>
        <dbReference type="Proteomes" id="UP000025229"/>
    </source>
</evidence>
<feature type="transmembrane region" description="Helical" evidence="7">
    <location>
        <begin position="88"/>
        <end position="107"/>
    </location>
</feature>
<evidence type="ECO:0000313" key="9">
    <source>
        <dbReference type="EMBL" id="MDX5894037.1"/>
    </source>
</evidence>
<proteinExistence type="inferred from homology"/>
<evidence type="ECO:0000256" key="3">
    <source>
        <dbReference type="ARBA" id="ARBA00022475"/>
    </source>
</evidence>
<dbReference type="InterPro" id="IPR003317">
    <property type="entry name" value="Cyt-d_oxidase_su2"/>
</dbReference>
<protein>
    <submittedName>
        <fullName evidence="8">Cytochrome bd-type quinol oxidase subunit 2</fullName>
    </submittedName>
    <submittedName>
        <fullName evidence="9">Cytochrome d ubiquinol oxidase subunit II</fullName>
    </submittedName>
</protein>
<keyword evidence="5 7" id="KW-1133">Transmembrane helix</keyword>
<feature type="transmembrane region" description="Helical" evidence="7">
    <location>
        <begin position="265"/>
        <end position="286"/>
    </location>
</feature>
<feature type="transmembrane region" description="Helical" evidence="7">
    <location>
        <begin position="306"/>
        <end position="331"/>
    </location>
</feature>
<name>A0A023X3Q8_RUBRA</name>
<dbReference type="KEGG" id="rrd:RradSPS_1347"/>
<dbReference type="Proteomes" id="UP000025229">
    <property type="component" value="Chromosome"/>
</dbReference>
<dbReference type="EMBL" id="JAWXXX010000001">
    <property type="protein sequence ID" value="MDX5894037.1"/>
    <property type="molecule type" value="Genomic_DNA"/>
</dbReference>
<gene>
    <name evidence="8" type="ORF">RradSPS_1347</name>
    <name evidence="9" type="ORF">SIL72_08350</name>
</gene>
<dbReference type="GO" id="GO:0009055">
    <property type="term" value="F:electron transfer activity"/>
    <property type="evidence" value="ECO:0007669"/>
    <property type="project" value="TreeGrafter"/>
</dbReference>
<dbReference type="GO" id="GO:0070069">
    <property type="term" value="C:cytochrome complex"/>
    <property type="evidence" value="ECO:0007669"/>
    <property type="project" value="TreeGrafter"/>
</dbReference>
<evidence type="ECO:0000256" key="7">
    <source>
        <dbReference type="SAM" id="Phobius"/>
    </source>
</evidence>
<dbReference type="RefSeq" id="WP_051589476.1">
    <property type="nucleotide sequence ID" value="NZ_CP007514.1"/>
</dbReference>
<dbReference type="GO" id="GO:0005886">
    <property type="term" value="C:plasma membrane"/>
    <property type="evidence" value="ECO:0007669"/>
    <property type="project" value="UniProtKB-SubCell"/>
</dbReference>
<sequence length="352" mass="36578">MDFVRSLEPFVPEIILACAALSLVLYLVLDGFDLGVGVLSLFERDGEKREEMMESIATVWDGNESWLVMLGAVLFAGFPVAFGVVLPALYIPLFLMLVFLTFRGIAFEFAAQHGEHSRLWSLSFSLGSLGTAFTQGVALGAVLEGFAYSGGDFVGGTFDFLSPLSLSMGLFVTAMYTLSGAGWLVYKSRGDLLASVRRKGRLVVPACLALGALSVGLAFAYSPAAEGFLAGGLTAQAALVVGAFALAALAVVGAFFALAGPDNSVSLWLASAGIVCMAAGFLALVYPYVVLPGITTAEAAAPTSAAWLLLVAIVPLIPITIAYNAVAYYLFRGKTHAGEVGHGGSATNETGG</sequence>
<comment type="similarity">
    <text evidence="2">Belongs to the cytochrome ubiquinol oxidase subunit 2 family.</text>
</comment>
<keyword evidence="6 7" id="KW-0472">Membrane</keyword>
<dbReference type="Proteomes" id="UP001281130">
    <property type="component" value="Unassembled WGS sequence"/>
</dbReference>
<feature type="transmembrane region" description="Helical" evidence="7">
    <location>
        <begin position="14"/>
        <end position="42"/>
    </location>
</feature>
<reference evidence="8 10" key="1">
    <citation type="submission" date="2014-03" db="EMBL/GenBank/DDBJ databases">
        <title>Complete genome sequence of the Radio-Resistant Rubrobacter radiotolerans RSPS-4.</title>
        <authorList>
            <person name="Egas C.C."/>
            <person name="Barroso C.C."/>
            <person name="Froufe H.J.C."/>
            <person name="Pacheco J.J."/>
            <person name="Albuquerque L.L."/>
            <person name="da Costa M.M.S."/>
        </authorList>
    </citation>
    <scope>NUCLEOTIDE SEQUENCE [LARGE SCALE GENOMIC DNA]</scope>
    <source>
        <strain evidence="8 10">RSPS-4</strain>
    </source>
</reference>
<dbReference type="AlphaFoldDB" id="A0A023X3Q8"/>
<evidence type="ECO:0000256" key="6">
    <source>
        <dbReference type="ARBA" id="ARBA00023136"/>
    </source>
</evidence>
<comment type="subcellular location">
    <subcellularLocation>
        <location evidence="1">Cell membrane</location>
        <topology evidence="1">Multi-pass membrane protein</topology>
    </subcellularLocation>
</comment>
<dbReference type="EMBL" id="CP007514">
    <property type="protein sequence ID" value="AHY46630.1"/>
    <property type="molecule type" value="Genomic_DNA"/>
</dbReference>
<feature type="transmembrane region" description="Helical" evidence="7">
    <location>
        <begin position="163"/>
        <end position="186"/>
    </location>
</feature>
<dbReference type="GO" id="GO:0019646">
    <property type="term" value="P:aerobic electron transport chain"/>
    <property type="evidence" value="ECO:0007669"/>
    <property type="project" value="TreeGrafter"/>
</dbReference>